<dbReference type="Proteomes" id="UP000614469">
    <property type="component" value="Unassembled WGS sequence"/>
</dbReference>
<dbReference type="InterPro" id="IPR025588">
    <property type="entry name" value="YcxB-like_C"/>
</dbReference>
<comment type="caution">
    <text evidence="3">The sequence shown here is derived from an EMBL/GenBank/DDBJ whole genome shotgun (WGS) entry which is preliminary data.</text>
</comment>
<feature type="transmembrane region" description="Helical" evidence="1">
    <location>
        <begin position="30"/>
        <end position="51"/>
    </location>
</feature>
<evidence type="ECO:0000313" key="4">
    <source>
        <dbReference type="Proteomes" id="UP000614469"/>
    </source>
</evidence>
<proteinExistence type="predicted"/>
<feature type="domain" description="YcxB-like C-terminal" evidence="2">
    <location>
        <begin position="102"/>
        <end position="162"/>
    </location>
</feature>
<dbReference type="EMBL" id="JACNJN010000156">
    <property type="protein sequence ID" value="MBC8336347.1"/>
    <property type="molecule type" value="Genomic_DNA"/>
</dbReference>
<name>A0A8J6NM83_9CHLR</name>
<reference evidence="3 4" key="1">
    <citation type="submission" date="2020-08" db="EMBL/GenBank/DDBJ databases">
        <title>Bridging the membrane lipid divide: bacteria of the FCB group superphylum have the potential to synthesize archaeal ether lipids.</title>
        <authorList>
            <person name="Villanueva L."/>
            <person name="Von Meijenfeldt F.A.B."/>
            <person name="Westbye A.B."/>
            <person name="Yadav S."/>
            <person name="Hopmans E.C."/>
            <person name="Dutilh B.E."/>
            <person name="Sinninghe Damste J.S."/>
        </authorList>
    </citation>
    <scope>NUCLEOTIDE SEQUENCE [LARGE SCALE GENOMIC DNA]</scope>
    <source>
        <strain evidence="3">NIOZ-UU36</strain>
    </source>
</reference>
<keyword evidence="1" id="KW-0472">Membrane</keyword>
<accession>A0A8J6NM83</accession>
<dbReference type="AlphaFoldDB" id="A0A8J6NM83"/>
<protein>
    <submittedName>
        <fullName evidence="3">YcxB family protein</fullName>
    </submittedName>
</protein>
<sequence length="172" mass="19779">MQIKFKGQYDKKLFYNAVRLANQPGRTSRLMYIFVGLVFGVMAVSTISEIIKTGDFAGNIIEIALLLLLGVVLYQAYIPTYLGARRMWNTTSVQRPLSGYVTKQGITYNFPKGDKSYPWSDFNRLRKVGGLVTLITIRGMLLIFPRHFFNTETDWERFTKLIDTHVVVIKKK</sequence>
<dbReference type="Pfam" id="PF14317">
    <property type="entry name" value="YcxB"/>
    <property type="match status" value="1"/>
</dbReference>
<keyword evidence="1" id="KW-0812">Transmembrane</keyword>
<feature type="transmembrane region" description="Helical" evidence="1">
    <location>
        <begin position="57"/>
        <end position="77"/>
    </location>
</feature>
<evidence type="ECO:0000256" key="1">
    <source>
        <dbReference type="SAM" id="Phobius"/>
    </source>
</evidence>
<evidence type="ECO:0000313" key="3">
    <source>
        <dbReference type="EMBL" id="MBC8336347.1"/>
    </source>
</evidence>
<keyword evidence="1" id="KW-1133">Transmembrane helix</keyword>
<organism evidence="3 4">
    <name type="scientific">Candidatus Desulfolinea nitratireducens</name>
    <dbReference type="NCBI Taxonomy" id="2841698"/>
    <lineage>
        <taxon>Bacteria</taxon>
        <taxon>Bacillati</taxon>
        <taxon>Chloroflexota</taxon>
        <taxon>Anaerolineae</taxon>
        <taxon>Anaerolineales</taxon>
        <taxon>Anaerolineales incertae sedis</taxon>
        <taxon>Candidatus Desulfolinea</taxon>
    </lineage>
</organism>
<gene>
    <name evidence="3" type="ORF">H8E29_13870</name>
</gene>
<evidence type="ECO:0000259" key="2">
    <source>
        <dbReference type="Pfam" id="PF14317"/>
    </source>
</evidence>